<dbReference type="InterPro" id="IPR007446">
    <property type="entry name" value="PilP"/>
</dbReference>
<name>A0AAE9VPI6_9GAMM</name>
<protein>
    <submittedName>
        <fullName evidence="2">Pilus assembly protein PilP</fullName>
    </submittedName>
</protein>
<reference evidence="2 3" key="1">
    <citation type="submission" date="2022-12" db="EMBL/GenBank/DDBJ databases">
        <title>Coexistence and Characterization of a Novel Tigecycline Resistance gene tet(X) variant and blaNDM-1 in a Pseudomonas caeni Isolate of Chicken Origin.</title>
        <authorList>
            <person name="Lu X."/>
            <person name="Zhang L."/>
            <person name="Li R."/>
            <person name="Wang Z."/>
        </authorList>
    </citation>
    <scope>NUCLEOTIDE SEQUENCE [LARGE SCALE GENOMIC DNA]</scope>
    <source>
        <strain evidence="2 3">CE14</strain>
    </source>
</reference>
<dbReference type="Gene3D" id="2.30.30.830">
    <property type="match status" value="1"/>
</dbReference>
<keyword evidence="3" id="KW-1185">Reference proteome</keyword>
<proteinExistence type="predicted"/>
<dbReference type="RefSeq" id="WP_269818839.1">
    <property type="nucleotide sequence ID" value="NZ_CP114976.1"/>
</dbReference>
<dbReference type="PIRSF" id="PIRSF016481">
    <property type="entry name" value="Pilus_assembly_PilP"/>
    <property type="match status" value="1"/>
</dbReference>
<feature type="chain" id="PRO_5042069946" evidence="1">
    <location>
        <begin position="23"/>
        <end position="175"/>
    </location>
</feature>
<gene>
    <name evidence="2" type="ORF">O6P33_03370</name>
</gene>
<dbReference type="EMBL" id="CP114976">
    <property type="protein sequence ID" value="WBE25896.1"/>
    <property type="molecule type" value="Genomic_DNA"/>
</dbReference>
<organism evidence="2 3">
    <name type="scientific">Denitrificimonas caeni</name>
    <dbReference type="NCBI Taxonomy" id="521720"/>
    <lineage>
        <taxon>Bacteria</taxon>
        <taxon>Pseudomonadati</taxon>
        <taxon>Pseudomonadota</taxon>
        <taxon>Gammaproteobacteria</taxon>
        <taxon>Pseudomonadales</taxon>
        <taxon>Pseudomonadaceae</taxon>
        <taxon>Denitrificimonas</taxon>
    </lineage>
</organism>
<keyword evidence="1" id="KW-0732">Signal</keyword>
<dbReference type="AlphaFoldDB" id="A0AAE9VPI6"/>
<dbReference type="Proteomes" id="UP001212189">
    <property type="component" value="Chromosome"/>
</dbReference>
<feature type="signal peptide" evidence="1">
    <location>
        <begin position="1"/>
        <end position="22"/>
    </location>
</feature>
<dbReference type="Pfam" id="PF04351">
    <property type="entry name" value="PilP"/>
    <property type="match status" value="1"/>
</dbReference>
<dbReference type="KEGG" id="dce:O6P33_03370"/>
<evidence type="ECO:0000256" key="1">
    <source>
        <dbReference type="SAM" id="SignalP"/>
    </source>
</evidence>
<evidence type="ECO:0000313" key="2">
    <source>
        <dbReference type="EMBL" id="WBE25896.1"/>
    </source>
</evidence>
<dbReference type="PROSITE" id="PS51257">
    <property type="entry name" value="PROKAR_LIPOPROTEIN"/>
    <property type="match status" value="1"/>
</dbReference>
<sequence length="175" mass="19201">MKRSHYLLVALLAMGLAGCDSSNSFSDLQAFMDEVRARPKGAIEPMPKEVVYEPFTYMAAALRSPFQPPIKIELSSREKGDKDIKPDETRVKQFLEGFNIESFVMVGTLSNDAGSYALIRGGDGVHRVRLGDYLGGNHGRVTAITPSGIEVIEIVSDGDGGWLERPRTLALQERS</sequence>
<evidence type="ECO:0000313" key="3">
    <source>
        <dbReference type="Proteomes" id="UP001212189"/>
    </source>
</evidence>
<accession>A0AAE9VPI6</accession>